<dbReference type="InterPro" id="IPR049012">
    <property type="entry name" value="Mutator_transp_dom"/>
</dbReference>
<comment type="caution">
    <text evidence="4">The sequence shown here is derived from an EMBL/GenBank/DDBJ whole genome shotgun (WGS) entry which is preliminary data.</text>
</comment>
<dbReference type="GO" id="GO:0006281">
    <property type="term" value="P:DNA repair"/>
    <property type="evidence" value="ECO:0007669"/>
    <property type="project" value="UniProtKB-ARBA"/>
</dbReference>
<dbReference type="Gene3D" id="3.90.320.10">
    <property type="match status" value="1"/>
</dbReference>
<dbReference type="InterPro" id="IPR051703">
    <property type="entry name" value="NF-kappa-B_Signaling_Reg"/>
</dbReference>
<evidence type="ECO:0000259" key="3">
    <source>
        <dbReference type="Pfam" id="PF20700"/>
    </source>
</evidence>
<dbReference type="CDD" id="cd22343">
    <property type="entry name" value="PDDEXK_lambda_exonuclease-like"/>
    <property type="match status" value="1"/>
</dbReference>
<dbReference type="Pfam" id="PF09588">
    <property type="entry name" value="YqaJ"/>
    <property type="match status" value="1"/>
</dbReference>
<evidence type="ECO:0000259" key="2">
    <source>
        <dbReference type="Pfam" id="PF09588"/>
    </source>
</evidence>
<gene>
    <name evidence="4" type="ORF">MEUPH1_LOCUS24192</name>
</gene>
<name>A0AAV0XNG4_9HEMI</name>
<dbReference type="Proteomes" id="UP001160148">
    <property type="component" value="Unassembled WGS sequence"/>
</dbReference>
<dbReference type="EMBL" id="CARXXK010000149">
    <property type="protein sequence ID" value="CAI6370025.1"/>
    <property type="molecule type" value="Genomic_DNA"/>
</dbReference>
<dbReference type="InterPro" id="IPR011335">
    <property type="entry name" value="Restrct_endonuc-II-like"/>
</dbReference>
<feature type="domain" description="Mutator-like transposase" evidence="3">
    <location>
        <begin position="120"/>
        <end position="476"/>
    </location>
</feature>
<dbReference type="SUPFAM" id="SSF52980">
    <property type="entry name" value="Restriction endonuclease-like"/>
    <property type="match status" value="1"/>
</dbReference>
<evidence type="ECO:0000256" key="1">
    <source>
        <dbReference type="SAM" id="MobiDB-lite"/>
    </source>
</evidence>
<dbReference type="PANTHER" id="PTHR46609:SF8">
    <property type="entry name" value="YQAJ VIRAL RECOMBINASE DOMAIN-CONTAINING PROTEIN"/>
    <property type="match status" value="1"/>
</dbReference>
<dbReference type="Pfam" id="PF20700">
    <property type="entry name" value="Mutator"/>
    <property type="match status" value="1"/>
</dbReference>
<evidence type="ECO:0008006" key="6">
    <source>
        <dbReference type="Google" id="ProtNLM"/>
    </source>
</evidence>
<dbReference type="AlphaFoldDB" id="A0AAV0XNG4"/>
<feature type="compositionally biased region" description="Basic and acidic residues" evidence="1">
    <location>
        <begin position="617"/>
        <end position="626"/>
    </location>
</feature>
<reference evidence="4 5" key="1">
    <citation type="submission" date="2023-01" db="EMBL/GenBank/DDBJ databases">
        <authorList>
            <person name="Whitehead M."/>
        </authorList>
    </citation>
    <scope>NUCLEOTIDE SEQUENCE [LARGE SCALE GENOMIC DNA]</scope>
</reference>
<dbReference type="InterPro" id="IPR019080">
    <property type="entry name" value="YqaJ_viral_recombinase"/>
</dbReference>
<dbReference type="PANTHER" id="PTHR46609">
    <property type="entry name" value="EXONUCLEASE, PHAGE-TYPE/RECB, C-TERMINAL DOMAIN-CONTAINING PROTEIN"/>
    <property type="match status" value="1"/>
</dbReference>
<evidence type="ECO:0000313" key="4">
    <source>
        <dbReference type="EMBL" id="CAI6370025.1"/>
    </source>
</evidence>
<dbReference type="InterPro" id="IPR011604">
    <property type="entry name" value="PDDEXK-like_dom_sf"/>
</dbReference>
<protein>
    <recommendedName>
        <fullName evidence="6">YqaJ viral recombinase domain-containing protein</fullName>
    </recommendedName>
</protein>
<evidence type="ECO:0000313" key="5">
    <source>
        <dbReference type="Proteomes" id="UP001160148"/>
    </source>
</evidence>
<organism evidence="4 5">
    <name type="scientific">Macrosiphum euphorbiae</name>
    <name type="common">potato aphid</name>
    <dbReference type="NCBI Taxonomy" id="13131"/>
    <lineage>
        <taxon>Eukaryota</taxon>
        <taxon>Metazoa</taxon>
        <taxon>Ecdysozoa</taxon>
        <taxon>Arthropoda</taxon>
        <taxon>Hexapoda</taxon>
        <taxon>Insecta</taxon>
        <taxon>Pterygota</taxon>
        <taxon>Neoptera</taxon>
        <taxon>Paraneoptera</taxon>
        <taxon>Hemiptera</taxon>
        <taxon>Sternorrhyncha</taxon>
        <taxon>Aphidomorpha</taxon>
        <taxon>Aphidoidea</taxon>
        <taxon>Aphididae</taxon>
        <taxon>Macrosiphini</taxon>
        <taxon>Macrosiphum</taxon>
    </lineage>
</organism>
<proteinExistence type="predicted"/>
<keyword evidence="5" id="KW-1185">Reference proteome</keyword>
<accession>A0AAV0XNG4</accession>
<feature type="region of interest" description="Disordered" evidence="1">
    <location>
        <begin position="589"/>
        <end position="626"/>
    </location>
</feature>
<feature type="domain" description="YqaJ viral recombinase" evidence="2">
    <location>
        <begin position="667"/>
        <end position="813"/>
    </location>
</feature>
<sequence length="1030" mass="117763">MDRSKKNTPYSSKKPSVKKIVAERLKAARDAKRLKTANFNAQQEEHFDLVPHDTSTEENSVAPLLLEDDRSMPGPSGNIFSNVNEFTPRNIDEIESHVLSAEKAQTHDFSNTESFGEIIGRRIVDLSYIFAQIKNVNHDIGLGCSFIDMDFVSEDRRGCYSECWFICKMCNIKSKICTVKESPKTNWSINKAIVNSTIAIGIGYTQVYELLSGLEIPSISSNTYTRIETLLGAEISNTAWSEMEKAGQEEKRLAIESGCVGSDGIPMITVVADGQWSKRSYRTKYDALSGVASIIGYNTKNVLFVGIRNRYCVICERSNNKKIETPNHFCFLNWKQGATSIEADAIAEGFKRSIEIHGVKYSKLIGDGDSSVTKRLNEILPYGPICRVQKVECRNHLLRNYSQKLMALSKRTDYPIKIRKKISANILRLRTTCAIRFRKLENKPLYHKVAGLRLDIANAPNHRIFEIHKNCSAYFCKRSGVPQNIILEGKSIRQEIDTIVSRLSNNAESLIMDVDNNACEQFNSVINKFLGGKRINFTQKSSYSTRVQAAVISYNSGEYLRSVKKYITHKSPGKVGKQFLRRTLAKRYTCQKKRKSSSNEPKLKSKRPKRNNNADEDYGHADPLDNLKDVNDEQFINEMNEFVRKLGKVDRVHIEKETRDQASSELWKRERLSRLTGSNFGRVCKMRQNTSCKNTVHSILYSNFTSSAVQFGKDMEQIAINKFEEMSGFQVKPCGLHIDEEYPYLAASPDGVIDNDRLIEVKAPYAARSTINYIEAVETGKLKYCTVENEKLKLKKNNIYYYQIQGQLHITKRKLCFFIVYSPQWISVEEISYDDNFWTSNMEDKLQSFYWNCLLPEIVDPAFKYRLLISDIRDPKTSTVVGAQPVPDRELPVHAEIDNADANGCAEMVVVEFVEVQMEDIEEEVIQMDQVLMNDDNAEMVEVEYVAVQMEDIDEEIDQMDQVMMNDDNVEFIEVRMDEVLMDIDEVVPGEMVDNNEGMQLEIEMLHQGIDEEVSEYFFILLISMFVKIL</sequence>